<dbReference type="AlphaFoldDB" id="A0A1B7TBA7"/>
<evidence type="ECO:0000313" key="3">
    <source>
        <dbReference type="EMBL" id="OBA26024.1"/>
    </source>
</evidence>
<organism evidence="3 4">
    <name type="scientific">Hanseniaspora valbyensis NRRL Y-1626</name>
    <dbReference type="NCBI Taxonomy" id="766949"/>
    <lineage>
        <taxon>Eukaryota</taxon>
        <taxon>Fungi</taxon>
        <taxon>Dikarya</taxon>
        <taxon>Ascomycota</taxon>
        <taxon>Saccharomycotina</taxon>
        <taxon>Saccharomycetes</taxon>
        <taxon>Saccharomycodales</taxon>
        <taxon>Saccharomycodaceae</taxon>
        <taxon>Hanseniaspora</taxon>
    </lineage>
</organism>
<comment type="caution">
    <text evidence="3">The sequence shown here is derived from an EMBL/GenBank/DDBJ whole genome shotgun (WGS) entry which is preliminary data.</text>
</comment>
<reference evidence="4" key="1">
    <citation type="journal article" date="2016" name="Proc. Natl. Acad. Sci. U.S.A.">
        <title>Comparative genomics of biotechnologically important yeasts.</title>
        <authorList>
            <person name="Riley R."/>
            <person name="Haridas S."/>
            <person name="Wolfe K.H."/>
            <person name="Lopes M.R."/>
            <person name="Hittinger C.T."/>
            <person name="Goeker M."/>
            <person name="Salamov A.A."/>
            <person name="Wisecaver J.H."/>
            <person name="Long T.M."/>
            <person name="Calvey C.H."/>
            <person name="Aerts A.L."/>
            <person name="Barry K.W."/>
            <person name="Choi C."/>
            <person name="Clum A."/>
            <person name="Coughlan A.Y."/>
            <person name="Deshpande S."/>
            <person name="Douglass A.P."/>
            <person name="Hanson S.J."/>
            <person name="Klenk H.-P."/>
            <person name="LaButti K.M."/>
            <person name="Lapidus A."/>
            <person name="Lindquist E.A."/>
            <person name="Lipzen A.M."/>
            <person name="Meier-Kolthoff J.P."/>
            <person name="Ohm R.A."/>
            <person name="Otillar R.P."/>
            <person name="Pangilinan J.L."/>
            <person name="Peng Y."/>
            <person name="Rokas A."/>
            <person name="Rosa C.A."/>
            <person name="Scheuner C."/>
            <person name="Sibirny A.A."/>
            <person name="Slot J.C."/>
            <person name="Stielow J.B."/>
            <person name="Sun H."/>
            <person name="Kurtzman C.P."/>
            <person name="Blackwell M."/>
            <person name="Grigoriev I.V."/>
            <person name="Jeffries T.W."/>
        </authorList>
    </citation>
    <scope>NUCLEOTIDE SEQUENCE [LARGE SCALE GENOMIC DNA]</scope>
    <source>
        <strain evidence="4">NRRL Y-1626</strain>
    </source>
</reference>
<sequence>MYKNVILTFALLCALSAAQNATTNSTTANSGASALNIQSSNTLFVSIAALAVGILATSFA</sequence>
<feature type="signal peptide" evidence="2">
    <location>
        <begin position="1"/>
        <end position="18"/>
    </location>
</feature>
<keyword evidence="1" id="KW-0812">Transmembrane</keyword>
<evidence type="ECO:0000256" key="2">
    <source>
        <dbReference type="SAM" id="SignalP"/>
    </source>
</evidence>
<dbReference type="EMBL" id="LXPE01000027">
    <property type="protein sequence ID" value="OBA26024.1"/>
    <property type="molecule type" value="Genomic_DNA"/>
</dbReference>
<keyword evidence="2" id="KW-0732">Signal</keyword>
<protein>
    <submittedName>
        <fullName evidence="3">Uncharacterized protein</fullName>
    </submittedName>
</protein>
<name>A0A1B7TBA7_9ASCO</name>
<feature type="transmembrane region" description="Helical" evidence="1">
    <location>
        <begin position="42"/>
        <end position="59"/>
    </location>
</feature>
<gene>
    <name evidence="3" type="ORF">HANVADRAFT_53480</name>
</gene>
<feature type="chain" id="PRO_5008598699" evidence="2">
    <location>
        <begin position="19"/>
        <end position="60"/>
    </location>
</feature>
<accession>A0A1B7TBA7</accession>
<keyword evidence="1" id="KW-1133">Transmembrane helix</keyword>
<dbReference type="Proteomes" id="UP000092321">
    <property type="component" value="Unassembled WGS sequence"/>
</dbReference>
<proteinExistence type="predicted"/>
<evidence type="ECO:0000256" key="1">
    <source>
        <dbReference type="SAM" id="Phobius"/>
    </source>
</evidence>
<keyword evidence="1" id="KW-0472">Membrane</keyword>
<evidence type="ECO:0000313" key="4">
    <source>
        <dbReference type="Proteomes" id="UP000092321"/>
    </source>
</evidence>
<keyword evidence="4" id="KW-1185">Reference proteome</keyword>